<keyword evidence="1 3" id="KW-0963">Cytoplasm</keyword>
<dbReference type="Gene3D" id="1.10.10.620">
    <property type="entry name" value="ribosome modulation factor like domain"/>
    <property type="match status" value="1"/>
</dbReference>
<dbReference type="FunCoup" id="A0A7X0MVP9">
    <property type="interactions" value="86"/>
</dbReference>
<dbReference type="InterPro" id="IPR007040">
    <property type="entry name" value="Ribosome_modulation_factor"/>
</dbReference>
<reference evidence="5 6" key="1">
    <citation type="submission" date="2020-08" db="EMBL/GenBank/DDBJ databases">
        <title>Genomic Encyclopedia of Type Strains, Phase IV (KMG-IV): sequencing the most valuable type-strain genomes for metagenomic binning, comparative biology and taxonomic classification.</title>
        <authorList>
            <person name="Goeker M."/>
        </authorList>
    </citation>
    <scope>NUCLEOTIDE SEQUENCE [LARGE SCALE GENOMIC DNA]</scope>
    <source>
        <strain evidence="5 6">DSM 22368</strain>
    </source>
</reference>
<dbReference type="AlphaFoldDB" id="A0A7X0MVP9"/>
<proteinExistence type="inferred from homology"/>
<keyword evidence="2 3" id="KW-0810">Translation regulation</keyword>
<comment type="caution">
    <text evidence="5">The sequence shown here is derived from an EMBL/GenBank/DDBJ whole genome shotgun (WGS) entry which is preliminary data.</text>
</comment>
<comment type="function">
    <text evidence="3">During stationary phase, converts 70S ribosomes to an inactive dimeric form (100S ribosomes).</text>
</comment>
<evidence type="ECO:0000256" key="4">
    <source>
        <dbReference type="SAM" id="MobiDB-lite"/>
    </source>
</evidence>
<protein>
    <recommendedName>
        <fullName evidence="3">Ribosome modulation factor</fullName>
        <shortName evidence="3">RMF</shortName>
    </recommendedName>
</protein>
<dbReference type="NCBIfam" id="NF011162">
    <property type="entry name" value="PRK14563.1"/>
    <property type="match status" value="1"/>
</dbReference>
<sequence>MKRSKRDPFNRAFNKGYQAGIEEKSRSSCPHENGAARQHWINGWREGREDHWSGFNRMAQAQKISNM</sequence>
<dbReference type="GO" id="GO:0006417">
    <property type="term" value="P:regulation of translation"/>
    <property type="evidence" value="ECO:0007669"/>
    <property type="project" value="UniProtKB-UniRule"/>
</dbReference>
<dbReference type="Proteomes" id="UP000528457">
    <property type="component" value="Unassembled WGS sequence"/>
</dbReference>
<dbReference type="EMBL" id="JACHHT010000002">
    <property type="protein sequence ID" value="MBB6521628.1"/>
    <property type="molecule type" value="Genomic_DNA"/>
</dbReference>
<dbReference type="NCBIfam" id="NF041886">
    <property type="entry name" value="Rmf_CrpP_fam"/>
    <property type="match status" value="1"/>
</dbReference>
<comment type="similarity">
    <text evidence="3">Belongs to the ribosome modulation factor family.</text>
</comment>
<organism evidence="5 6">
    <name type="scientific">Pseudoteredinibacter isoporae</name>
    <dbReference type="NCBI Taxonomy" id="570281"/>
    <lineage>
        <taxon>Bacteria</taxon>
        <taxon>Pseudomonadati</taxon>
        <taxon>Pseudomonadota</taxon>
        <taxon>Gammaproteobacteria</taxon>
        <taxon>Cellvibrionales</taxon>
        <taxon>Cellvibrionaceae</taxon>
        <taxon>Pseudoteredinibacter</taxon>
    </lineage>
</organism>
<evidence type="ECO:0000256" key="2">
    <source>
        <dbReference type="ARBA" id="ARBA00022845"/>
    </source>
</evidence>
<dbReference type="InterPro" id="IPR023200">
    <property type="entry name" value="RMF_sf"/>
</dbReference>
<dbReference type="HAMAP" id="MF_00919">
    <property type="entry name" value="RMF"/>
    <property type="match status" value="1"/>
</dbReference>
<dbReference type="InParanoid" id="A0A7X0MVP9"/>
<keyword evidence="6" id="KW-1185">Reference proteome</keyword>
<dbReference type="Pfam" id="PF04957">
    <property type="entry name" value="RMF"/>
    <property type="match status" value="1"/>
</dbReference>
<comment type="subcellular location">
    <subcellularLocation>
        <location evidence="3">Cytoplasm</location>
    </subcellularLocation>
</comment>
<evidence type="ECO:0000313" key="6">
    <source>
        <dbReference type="Proteomes" id="UP000528457"/>
    </source>
</evidence>
<name>A0A7X0MVP9_9GAMM</name>
<evidence type="ECO:0000256" key="1">
    <source>
        <dbReference type="ARBA" id="ARBA00022490"/>
    </source>
</evidence>
<evidence type="ECO:0000256" key="3">
    <source>
        <dbReference type="HAMAP-Rule" id="MF_00919"/>
    </source>
</evidence>
<feature type="region of interest" description="Disordered" evidence="4">
    <location>
        <begin position="1"/>
        <end position="34"/>
    </location>
</feature>
<accession>A0A7X0MVP9</accession>
<evidence type="ECO:0000313" key="5">
    <source>
        <dbReference type="EMBL" id="MBB6521628.1"/>
    </source>
</evidence>
<dbReference type="RefSeq" id="WP_166844480.1">
    <property type="nucleotide sequence ID" value="NZ_JAAONY010000002.1"/>
</dbReference>
<dbReference type="GO" id="GO:0005737">
    <property type="term" value="C:cytoplasm"/>
    <property type="evidence" value="ECO:0007669"/>
    <property type="project" value="UniProtKB-SubCell"/>
</dbReference>
<gene>
    <name evidence="3" type="primary">rmf</name>
    <name evidence="5" type="ORF">HNR48_001913</name>
</gene>